<keyword evidence="1" id="KW-1133">Transmembrane helix</keyword>
<sequence length="298" mass="33213">MLLFLISTTALAIGVRILVNPVSNVFQKYLTQRQAHPLFVVTSTYGILSIGCLFYLLPDIPKNLSILFWYNSVIFNTLGVAGNYFLVKSLHRGDLSVLGPINAYKALVSLLFGLFLLGEIPNAWGIVGMLLIIAGSYFVINQPSSTQGFSWAIFKQKDVQYRFLALFFSAIDALYLKKIIVATNANLAFVSWCIGGFLFSFVAFLYTQKNTSFRPHFRILKDYKWHFLALGLSSGLMQLSTNYAFEGIQVSYALALFQVSALVSVLFGVQFFEEKQLGRKLAGATIMVVGAVLIILFK</sequence>
<dbReference type="GO" id="GO:0016020">
    <property type="term" value="C:membrane"/>
    <property type="evidence" value="ECO:0007669"/>
    <property type="project" value="InterPro"/>
</dbReference>
<keyword evidence="1" id="KW-0812">Transmembrane</keyword>
<feature type="transmembrane region" description="Helical" evidence="1">
    <location>
        <begin position="98"/>
        <end position="117"/>
    </location>
</feature>
<evidence type="ECO:0000259" key="2">
    <source>
        <dbReference type="Pfam" id="PF00892"/>
    </source>
</evidence>
<dbReference type="SUPFAM" id="SSF103481">
    <property type="entry name" value="Multidrug resistance efflux transporter EmrE"/>
    <property type="match status" value="2"/>
</dbReference>
<feature type="transmembrane region" description="Helical" evidence="1">
    <location>
        <begin position="6"/>
        <end position="26"/>
    </location>
</feature>
<dbReference type="RefSeq" id="WP_114065753.1">
    <property type="nucleotide sequence ID" value="NZ_CP030850.1"/>
</dbReference>
<dbReference type="EMBL" id="CP030850">
    <property type="protein sequence ID" value="AXE16966.1"/>
    <property type="molecule type" value="Genomic_DNA"/>
</dbReference>
<organism evidence="3 4">
    <name type="scientific">Runella rosea</name>
    <dbReference type="NCBI Taxonomy" id="2259595"/>
    <lineage>
        <taxon>Bacteria</taxon>
        <taxon>Pseudomonadati</taxon>
        <taxon>Bacteroidota</taxon>
        <taxon>Cytophagia</taxon>
        <taxon>Cytophagales</taxon>
        <taxon>Spirosomataceae</taxon>
        <taxon>Runella</taxon>
    </lineage>
</organism>
<evidence type="ECO:0000313" key="4">
    <source>
        <dbReference type="Proteomes" id="UP000251993"/>
    </source>
</evidence>
<keyword evidence="1" id="KW-0472">Membrane</keyword>
<dbReference type="InterPro" id="IPR037185">
    <property type="entry name" value="EmrE-like"/>
</dbReference>
<feature type="transmembrane region" description="Helical" evidence="1">
    <location>
        <begin position="123"/>
        <end position="140"/>
    </location>
</feature>
<feature type="transmembrane region" description="Helical" evidence="1">
    <location>
        <begin position="281"/>
        <end position="297"/>
    </location>
</feature>
<name>A0A344TE95_9BACT</name>
<keyword evidence="4" id="KW-1185">Reference proteome</keyword>
<protein>
    <submittedName>
        <fullName evidence="3">EamA/RhaT family transporter</fullName>
    </submittedName>
</protein>
<feature type="transmembrane region" description="Helical" evidence="1">
    <location>
        <begin position="187"/>
        <end position="206"/>
    </location>
</feature>
<accession>A0A344TE95</accession>
<dbReference type="KEGG" id="run:DR864_04075"/>
<feature type="transmembrane region" description="Helical" evidence="1">
    <location>
        <begin position="38"/>
        <end position="56"/>
    </location>
</feature>
<feature type="transmembrane region" description="Helical" evidence="1">
    <location>
        <begin position="251"/>
        <end position="269"/>
    </location>
</feature>
<evidence type="ECO:0000256" key="1">
    <source>
        <dbReference type="SAM" id="Phobius"/>
    </source>
</evidence>
<evidence type="ECO:0000313" key="3">
    <source>
        <dbReference type="EMBL" id="AXE16966.1"/>
    </source>
</evidence>
<dbReference type="Proteomes" id="UP000251993">
    <property type="component" value="Chromosome"/>
</dbReference>
<proteinExistence type="predicted"/>
<feature type="domain" description="EamA" evidence="2">
    <location>
        <begin position="163"/>
        <end position="295"/>
    </location>
</feature>
<feature type="domain" description="EamA" evidence="2">
    <location>
        <begin position="23"/>
        <end position="140"/>
    </location>
</feature>
<gene>
    <name evidence="3" type="ORF">DR864_04075</name>
</gene>
<dbReference type="OrthoDB" id="9795255at2"/>
<feature type="transmembrane region" description="Helical" evidence="1">
    <location>
        <begin position="68"/>
        <end position="86"/>
    </location>
</feature>
<dbReference type="InterPro" id="IPR000620">
    <property type="entry name" value="EamA_dom"/>
</dbReference>
<dbReference type="Pfam" id="PF00892">
    <property type="entry name" value="EamA"/>
    <property type="match status" value="2"/>
</dbReference>
<dbReference type="AlphaFoldDB" id="A0A344TE95"/>
<feature type="transmembrane region" description="Helical" evidence="1">
    <location>
        <begin position="161"/>
        <end position="181"/>
    </location>
</feature>
<reference evidence="3 4" key="1">
    <citation type="submission" date="2018-07" db="EMBL/GenBank/DDBJ databases">
        <title>Genome sequencing of Runella.</title>
        <authorList>
            <person name="Baek M.-G."/>
            <person name="Yi H."/>
        </authorList>
    </citation>
    <scope>NUCLEOTIDE SEQUENCE [LARGE SCALE GENOMIC DNA]</scope>
    <source>
        <strain evidence="3 4">HYN0085</strain>
    </source>
</reference>
<dbReference type="Gene3D" id="1.10.3730.20">
    <property type="match status" value="1"/>
</dbReference>